<keyword evidence="7" id="KW-1185">Reference proteome</keyword>
<comment type="similarity">
    <text evidence="1">Belongs to the LysR transcriptional regulatory family.</text>
</comment>
<dbReference type="Pfam" id="PF03466">
    <property type="entry name" value="LysR_substrate"/>
    <property type="match status" value="1"/>
</dbReference>
<dbReference type="Gene3D" id="1.10.10.10">
    <property type="entry name" value="Winged helix-like DNA-binding domain superfamily/Winged helix DNA-binding domain"/>
    <property type="match status" value="1"/>
</dbReference>
<evidence type="ECO:0000313" key="6">
    <source>
        <dbReference type="EMBL" id="MFJ3047587.1"/>
    </source>
</evidence>
<dbReference type="Proteomes" id="UP001617427">
    <property type="component" value="Unassembled WGS sequence"/>
</dbReference>
<accession>A0ABW8F2R2</accession>
<dbReference type="Pfam" id="PF00126">
    <property type="entry name" value="HTH_1"/>
    <property type="match status" value="1"/>
</dbReference>
<dbReference type="PROSITE" id="PS50931">
    <property type="entry name" value="HTH_LYSR"/>
    <property type="match status" value="1"/>
</dbReference>
<evidence type="ECO:0000256" key="4">
    <source>
        <dbReference type="ARBA" id="ARBA00023163"/>
    </source>
</evidence>
<gene>
    <name evidence="6" type="ORF">ACIPEN_17315</name>
</gene>
<reference evidence="6 7" key="1">
    <citation type="submission" date="2024-10" db="EMBL/GenBank/DDBJ databases">
        <title>The Natural Products Discovery Center: Release of the First 8490 Sequenced Strains for Exploring Actinobacteria Biosynthetic Diversity.</title>
        <authorList>
            <person name="Kalkreuter E."/>
            <person name="Kautsar S.A."/>
            <person name="Yang D."/>
            <person name="Bader C.D."/>
            <person name="Teijaro C.N."/>
            <person name="Fluegel L."/>
            <person name="Davis C.M."/>
            <person name="Simpson J.R."/>
            <person name="Lauterbach L."/>
            <person name="Steele A.D."/>
            <person name="Gui C."/>
            <person name="Meng S."/>
            <person name="Li G."/>
            <person name="Viehrig K."/>
            <person name="Ye F."/>
            <person name="Su P."/>
            <person name="Kiefer A.F."/>
            <person name="Nichols A."/>
            <person name="Cepeda A.J."/>
            <person name="Yan W."/>
            <person name="Fan B."/>
            <person name="Jiang Y."/>
            <person name="Adhikari A."/>
            <person name="Zheng C.-J."/>
            <person name="Schuster L."/>
            <person name="Cowan T.M."/>
            <person name="Smanski M.J."/>
            <person name="Chevrette M.G."/>
            <person name="De Carvalho L.P.S."/>
            <person name="Shen B."/>
        </authorList>
    </citation>
    <scope>NUCLEOTIDE SEQUENCE [LARGE SCALE GENOMIC DNA]</scope>
    <source>
        <strain evidence="6 7">NPDC087045</strain>
    </source>
</reference>
<evidence type="ECO:0000256" key="1">
    <source>
        <dbReference type="ARBA" id="ARBA00009437"/>
    </source>
</evidence>
<evidence type="ECO:0000256" key="2">
    <source>
        <dbReference type="ARBA" id="ARBA00023015"/>
    </source>
</evidence>
<name>A0ABW8F2R2_9BURK</name>
<comment type="caution">
    <text evidence="6">The sequence shown here is derived from an EMBL/GenBank/DDBJ whole genome shotgun (WGS) entry which is preliminary data.</text>
</comment>
<sequence length="288" mass="31923">MELAELEIFRAVVTEGGITRAAERLNRVQSNVTTRIKQLEESIGVPLFVRDRRRMVLTAAGESMLDYAERILDLVQEARQAVAPQSPRGRLRIGSMESAAASRLPGPLAEFHSRWPEVRLELSTAPTEKLVAQVRDFKLDAALVTGPIDDPAFDATPLFKEELLLVTPKSHRRVRSSDDVMLDTLIVFEQGCAYRRHAESWFSAAGKGSRRPGRTLELASYHAILACVAAGAGVAVVPRSVIDMQNEPRGFATYSLGKDGRITTYLISRREQYSSSFLALRSLLMARV</sequence>
<keyword evidence="2" id="KW-0805">Transcription regulation</keyword>
<dbReference type="SUPFAM" id="SSF53850">
    <property type="entry name" value="Periplasmic binding protein-like II"/>
    <property type="match status" value="1"/>
</dbReference>
<evidence type="ECO:0000313" key="7">
    <source>
        <dbReference type="Proteomes" id="UP001617427"/>
    </source>
</evidence>
<dbReference type="InterPro" id="IPR000847">
    <property type="entry name" value="LysR_HTH_N"/>
</dbReference>
<keyword evidence="4" id="KW-0804">Transcription</keyword>
<dbReference type="PANTHER" id="PTHR30126">
    <property type="entry name" value="HTH-TYPE TRANSCRIPTIONAL REGULATOR"/>
    <property type="match status" value="1"/>
</dbReference>
<dbReference type="InterPro" id="IPR036388">
    <property type="entry name" value="WH-like_DNA-bd_sf"/>
</dbReference>
<dbReference type="RefSeq" id="WP_050466624.1">
    <property type="nucleotide sequence ID" value="NZ_JBIUZV010000010.1"/>
</dbReference>
<protein>
    <submittedName>
        <fullName evidence="6">LysR family transcriptional regulator</fullName>
    </submittedName>
</protein>
<dbReference type="PANTHER" id="PTHR30126:SF40">
    <property type="entry name" value="HTH-TYPE TRANSCRIPTIONAL REGULATOR GLTR"/>
    <property type="match status" value="1"/>
</dbReference>
<dbReference type="InterPro" id="IPR005119">
    <property type="entry name" value="LysR_subst-bd"/>
</dbReference>
<evidence type="ECO:0000259" key="5">
    <source>
        <dbReference type="PROSITE" id="PS50931"/>
    </source>
</evidence>
<evidence type="ECO:0000256" key="3">
    <source>
        <dbReference type="ARBA" id="ARBA00023125"/>
    </source>
</evidence>
<dbReference type="Gene3D" id="3.40.190.10">
    <property type="entry name" value="Periplasmic binding protein-like II"/>
    <property type="match status" value="2"/>
</dbReference>
<dbReference type="EMBL" id="JBIUZV010000010">
    <property type="protein sequence ID" value="MFJ3047587.1"/>
    <property type="molecule type" value="Genomic_DNA"/>
</dbReference>
<dbReference type="SUPFAM" id="SSF46785">
    <property type="entry name" value="Winged helix' DNA-binding domain"/>
    <property type="match status" value="1"/>
</dbReference>
<organism evidence="6 7">
    <name type="scientific">Herbaspirillum chlorophenolicum</name>
    <dbReference type="NCBI Taxonomy" id="211589"/>
    <lineage>
        <taxon>Bacteria</taxon>
        <taxon>Pseudomonadati</taxon>
        <taxon>Pseudomonadota</taxon>
        <taxon>Betaproteobacteria</taxon>
        <taxon>Burkholderiales</taxon>
        <taxon>Oxalobacteraceae</taxon>
        <taxon>Herbaspirillum</taxon>
    </lineage>
</organism>
<keyword evidence="3" id="KW-0238">DNA-binding</keyword>
<feature type="domain" description="HTH lysR-type" evidence="5">
    <location>
        <begin position="1"/>
        <end position="58"/>
    </location>
</feature>
<proteinExistence type="inferred from homology"/>
<dbReference type="InterPro" id="IPR036390">
    <property type="entry name" value="WH_DNA-bd_sf"/>
</dbReference>
<dbReference type="PRINTS" id="PR00039">
    <property type="entry name" value="HTHLYSR"/>
</dbReference>